<dbReference type="SUPFAM" id="SSF51569">
    <property type="entry name" value="Aldolase"/>
    <property type="match status" value="1"/>
</dbReference>
<evidence type="ECO:0000313" key="2">
    <source>
        <dbReference type="Proteomes" id="UP001307168"/>
    </source>
</evidence>
<keyword evidence="2" id="KW-1185">Reference proteome</keyword>
<dbReference type="Gene3D" id="3.20.20.70">
    <property type="entry name" value="Aldolase class I"/>
    <property type="match status" value="1"/>
</dbReference>
<protein>
    <recommendedName>
        <fullName evidence="3">2-dehydro-3-deoxyphosphogluconate aldolase</fullName>
    </recommendedName>
</protein>
<dbReference type="AlphaFoldDB" id="A0AAW9NMR1"/>
<reference evidence="1 2" key="1">
    <citation type="submission" date="2023-03" db="EMBL/GenBank/DDBJ databases">
        <title>Bacillus Genome Sequencing.</title>
        <authorList>
            <person name="Dunlap C."/>
        </authorList>
    </citation>
    <scope>NUCLEOTIDE SEQUENCE [LARGE SCALE GENOMIC DNA]</scope>
    <source>
        <strain evidence="1 2">B-41290</strain>
    </source>
</reference>
<dbReference type="Pfam" id="PF01081">
    <property type="entry name" value="Aldolase"/>
    <property type="match status" value="1"/>
</dbReference>
<dbReference type="Proteomes" id="UP001307168">
    <property type="component" value="Unassembled WGS sequence"/>
</dbReference>
<accession>A0AAW9NMR1</accession>
<evidence type="ECO:0008006" key="3">
    <source>
        <dbReference type="Google" id="ProtNLM"/>
    </source>
</evidence>
<dbReference type="GO" id="GO:0016829">
    <property type="term" value="F:lyase activity"/>
    <property type="evidence" value="ECO:0007669"/>
    <property type="project" value="InterPro"/>
</dbReference>
<proteinExistence type="predicted"/>
<name>A0AAW9NMR1_9BACI</name>
<gene>
    <name evidence="1" type="ORF">P4706_25910</name>
</gene>
<dbReference type="RefSeq" id="WP_367408159.1">
    <property type="nucleotide sequence ID" value="NZ_JARNBH010000036.1"/>
</dbReference>
<sequence length="53" mass="5310">MTPFPVGALGVSYFKNVKGTLTHIPLMPTGGVTLDNIASFFKAGAIAAGVGSS</sequence>
<dbReference type="InterPro" id="IPR013785">
    <property type="entry name" value="Aldolase_TIM"/>
</dbReference>
<dbReference type="InterPro" id="IPR000887">
    <property type="entry name" value="Aldlse_KDPG_KHG"/>
</dbReference>
<comment type="caution">
    <text evidence="1">The sequence shown here is derived from an EMBL/GenBank/DDBJ whole genome shotgun (WGS) entry which is preliminary data.</text>
</comment>
<organism evidence="1 2">
    <name type="scientific">Peribacillus castrilensis</name>
    <dbReference type="NCBI Taxonomy" id="2897690"/>
    <lineage>
        <taxon>Bacteria</taxon>
        <taxon>Bacillati</taxon>
        <taxon>Bacillota</taxon>
        <taxon>Bacilli</taxon>
        <taxon>Bacillales</taxon>
        <taxon>Bacillaceae</taxon>
        <taxon>Peribacillus</taxon>
    </lineage>
</organism>
<dbReference type="EMBL" id="JARNBH010000036">
    <property type="protein sequence ID" value="MEC0276452.1"/>
    <property type="molecule type" value="Genomic_DNA"/>
</dbReference>
<evidence type="ECO:0000313" key="1">
    <source>
        <dbReference type="EMBL" id="MEC0276452.1"/>
    </source>
</evidence>